<accession>F2L604</accession>
<dbReference type="Proteomes" id="UP000008138">
    <property type="component" value="Chromosome"/>
</dbReference>
<reference evidence="4 5" key="1">
    <citation type="journal article" date="2011" name="J. Bacteriol.">
        <title>Complete genome sequence of the thermoacidophilic crenarchaeon Thermoproteus uzoniensis 768-20.</title>
        <authorList>
            <person name="Mardanov A.V."/>
            <person name="Gumerov V.M."/>
            <person name="Beletsky A.V."/>
            <person name="Prokofeva M.I."/>
            <person name="Bonch-Osmolovskaya E.A."/>
            <person name="Ravin N.V."/>
            <person name="Skryabin K.G."/>
        </authorList>
    </citation>
    <scope>NUCLEOTIDE SEQUENCE [LARGE SCALE GENOMIC DNA]</scope>
    <source>
        <strain evidence="4 5">768-20</strain>
    </source>
</reference>
<protein>
    <submittedName>
        <fullName evidence="4">Mandelate racemase/muconate lactonizing protein</fullName>
    </submittedName>
</protein>
<dbReference type="Gene3D" id="3.30.390.10">
    <property type="entry name" value="Enolase-like, N-terminal domain"/>
    <property type="match status" value="1"/>
</dbReference>
<evidence type="ECO:0000313" key="4">
    <source>
        <dbReference type="EMBL" id="AEA12449.1"/>
    </source>
</evidence>
<dbReference type="SUPFAM" id="SSF51604">
    <property type="entry name" value="Enolase C-terminal domain-like"/>
    <property type="match status" value="1"/>
</dbReference>
<dbReference type="Pfam" id="PF02746">
    <property type="entry name" value="MR_MLE_N"/>
    <property type="match status" value="1"/>
</dbReference>
<keyword evidence="5" id="KW-1185">Reference proteome</keyword>
<feature type="region of interest" description="Disordered" evidence="2">
    <location>
        <begin position="368"/>
        <end position="388"/>
    </location>
</feature>
<dbReference type="SUPFAM" id="SSF54826">
    <property type="entry name" value="Enolase N-terminal domain-like"/>
    <property type="match status" value="1"/>
</dbReference>
<sequence>MAVAEVEPYLLSGGAEDPAPWASSVLLVKVVTKDGRVGWGETLTSIRASSVAAMVRILGKAMHGRDVHNVEANRSFWYKLDFNYSISLESVAALSAFDMASWDIIGRELGAPLHLLFGGLTRDKIRLYANGWYGGCRDAACFAERAKEVVKRGYTALKFDPFGDSFDVLDRTSLKKAAEIVAAVREAVGDEVDILIECHGRFNAESAIRAAEALRPYGIYFMEEPVHPEDLEGLARFRSAARVPVALGERVVSMGQLLQYVRYADYVQVDLGRFGGPTEARKAAALAEAFGALMAFHNANGPVLHAATIQLDAAIPNFAVQESFYDFWPQWKRELIRGALPVEAGYVEVPRRPGIGVDVDEKAVERYKAEPGELEPPSGPSWAVRGTW</sequence>
<dbReference type="SFLD" id="SFLDS00001">
    <property type="entry name" value="Enolase"/>
    <property type="match status" value="1"/>
</dbReference>
<dbReference type="PANTHER" id="PTHR48080:SF2">
    <property type="entry name" value="D-GALACTONATE DEHYDRATASE"/>
    <property type="match status" value="1"/>
</dbReference>
<feature type="domain" description="Mandelate racemase/muconate lactonizing enzyme C-terminal" evidence="3">
    <location>
        <begin position="139"/>
        <end position="244"/>
    </location>
</feature>
<dbReference type="RefSeq" id="WP_013679785.1">
    <property type="nucleotide sequence ID" value="NC_015315.1"/>
</dbReference>
<keyword evidence="1" id="KW-0456">Lyase</keyword>
<dbReference type="InterPro" id="IPR029017">
    <property type="entry name" value="Enolase-like_N"/>
</dbReference>
<dbReference type="SMART" id="SM00922">
    <property type="entry name" value="MR_MLE"/>
    <property type="match status" value="1"/>
</dbReference>
<dbReference type="PANTHER" id="PTHR48080">
    <property type="entry name" value="D-GALACTONATE DEHYDRATASE-RELATED"/>
    <property type="match status" value="1"/>
</dbReference>
<dbReference type="HOGENOM" id="CLU_030273_3_2_2"/>
<dbReference type="EMBL" id="CP002590">
    <property type="protein sequence ID" value="AEA12449.1"/>
    <property type="molecule type" value="Genomic_DNA"/>
</dbReference>
<reference key="2">
    <citation type="submission" date="2011-03" db="EMBL/GenBank/DDBJ databases">
        <title>Complete genome sequence of the thermoacidophilic crenarchaeon Thermoproteus uzoniensis 768-20.</title>
        <authorList>
            <person name="Mardanov A.V."/>
            <person name="Gumerov V.M."/>
            <person name="Beletsky A.V."/>
            <person name="Prokofeva M.I."/>
            <person name="Bonch-Osmolovskaya E.A."/>
            <person name="Ravin N.V."/>
            <person name="Skryabin K.G."/>
        </authorList>
    </citation>
    <scope>NUCLEOTIDE SEQUENCE</scope>
    <source>
        <strain>768-20</strain>
    </source>
</reference>
<dbReference type="STRING" id="999630.TUZN_0966"/>
<dbReference type="Gene3D" id="3.20.20.120">
    <property type="entry name" value="Enolase-like C-terminal domain"/>
    <property type="match status" value="1"/>
</dbReference>
<dbReference type="eggNOG" id="arCOG01168">
    <property type="taxonomic scope" value="Archaea"/>
</dbReference>
<dbReference type="CDD" id="cd03316">
    <property type="entry name" value="MR_like"/>
    <property type="match status" value="1"/>
</dbReference>
<dbReference type="OrthoDB" id="42605at2157"/>
<dbReference type="KEGG" id="tuz:TUZN_0966"/>
<dbReference type="InterPro" id="IPR013342">
    <property type="entry name" value="Mandelate_racemase_C"/>
</dbReference>
<dbReference type="InterPro" id="IPR013341">
    <property type="entry name" value="Mandelate_racemase_N_dom"/>
</dbReference>
<dbReference type="InterPro" id="IPR029065">
    <property type="entry name" value="Enolase_C-like"/>
</dbReference>
<dbReference type="GeneID" id="10360498"/>
<dbReference type="Pfam" id="PF13378">
    <property type="entry name" value="MR_MLE_C"/>
    <property type="match status" value="1"/>
</dbReference>
<dbReference type="SFLD" id="SFLDG00179">
    <property type="entry name" value="mandelate_racemase"/>
    <property type="match status" value="1"/>
</dbReference>
<evidence type="ECO:0000313" key="5">
    <source>
        <dbReference type="Proteomes" id="UP000008138"/>
    </source>
</evidence>
<evidence type="ECO:0000256" key="1">
    <source>
        <dbReference type="ARBA" id="ARBA00023239"/>
    </source>
</evidence>
<dbReference type="InterPro" id="IPR036849">
    <property type="entry name" value="Enolase-like_C_sf"/>
</dbReference>
<proteinExistence type="predicted"/>
<gene>
    <name evidence="4" type="ordered locus">TUZN_0966</name>
</gene>
<evidence type="ECO:0000259" key="3">
    <source>
        <dbReference type="SMART" id="SM00922"/>
    </source>
</evidence>
<dbReference type="InterPro" id="IPR034593">
    <property type="entry name" value="DgoD-like"/>
</dbReference>
<dbReference type="GO" id="GO:0016829">
    <property type="term" value="F:lyase activity"/>
    <property type="evidence" value="ECO:0007669"/>
    <property type="project" value="UniProtKB-KW"/>
</dbReference>
<dbReference type="AlphaFoldDB" id="F2L604"/>
<organism evidence="4 5">
    <name type="scientific">Thermoproteus uzoniensis (strain 768-20)</name>
    <dbReference type="NCBI Taxonomy" id="999630"/>
    <lineage>
        <taxon>Archaea</taxon>
        <taxon>Thermoproteota</taxon>
        <taxon>Thermoprotei</taxon>
        <taxon>Thermoproteales</taxon>
        <taxon>Thermoproteaceae</taxon>
        <taxon>Thermoproteus</taxon>
    </lineage>
</organism>
<name>F2L604_THEU7</name>
<evidence type="ECO:0000256" key="2">
    <source>
        <dbReference type="SAM" id="MobiDB-lite"/>
    </source>
</evidence>